<keyword evidence="3 10" id="KW-0547">Nucleotide-binding</keyword>
<dbReference type="Proteomes" id="UP000269499">
    <property type="component" value="Unassembled WGS sequence"/>
</dbReference>
<name>A0A497F3A8_9CREN</name>
<dbReference type="AlphaFoldDB" id="A0A497F3A8"/>
<comment type="function">
    <text evidence="10">Phosphatase that hydrolyzes non-canonical purine nucleotides such as XTP and ITP to their respective diphosphate derivatives. Probably excludes non-canonical purines from DNA/RNA precursor pool, thus preventing their incorporation into DNA/RNA and avoiding chromosomal lesions.</text>
</comment>
<gene>
    <name evidence="12" type="primary">yjjX</name>
    <name evidence="12" type="ORF">DRJ26_02590</name>
</gene>
<evidence type="ECO:0000256" key="6">
    <source>
        <dbReference type="ARBA" id="ARBA00023080"/>
    </source>
</evidence>
<dbReference type="PANTHER" id="PTHR34699">
    <property type="match status" value="1"/>
</dbReference>
<keyword evidence="7 10" id="KW-0464">Manganese</keyword>
<dbReference type="HAMAP" id="MF_00648">
    <property type="entry name" value="Non_canon_purine_NTPase_YjjX"/>
    <property type="match status" value="1"/>
</dbReference>
<dbReference type="GO" id="GO:0046872">
    <property type="term" value="F:metal ion binding"/>
    <property type="evidence" value="ECO:0007669"/>
    <property type="project" value="UniProtKB-KW"/>
</dbReference>
<accession>A0A497F3A8</accession>
<comment type="subunit">
    <text evidence="10">Homodimer.</text>
</comment>
<dbReference type="InterPro" id="IPR002786">
    <property type="entry name" value="Non_canon_purine_NTPase"/>
</dbReference>
<proteinExistence type="inferred from homology"/>
<evidence type="ECO:0000313" key="13">
    <source>
        <dbReference type="Proteomes" id="UP000269499"/>
    </source>
</evidence>
<dbReference type="EMBL" id="QMRA01000043">
    <property type="protein sequence ID" value="RLE53927.1"/>
    <property type="molecule type" value="Genomic_DNA"/>
</dbReference>
<evidence type="ECO:0000259" key="11">
    <source>
        <dbReference type="Pfam" id="PF01931"/>
    </source>
</evidence>
<dbReference type="NCBIfam" id="TIGR00258">
    <property type="entry name" value="inosine/xanthosine triphosphatase"/>
    <property type="match status" value="1"/>
</dbReference>
<evidence type="ECO:0000313" key="12">
    <source>
        <dbReference type="EMBL" id="RLE53927.1"/>
    </source>
</evidence>
<keyword evidence="5 10" id="KW-0460">Magnesium</keyword>
<dbReference type="GO" id="GO:0103023">
    <property type="term" value="F:ITPase activity"/>
    <property type="evidence" value="ECO:0007669"/>
    <property type="project" value="UniProtKB-EC"/>
</dbReference>
<comment type="catalytic activity">
    <reaction evidence="9 10">
        <text>XTP + H2O = XDP + phosphate + H(+)</text>
        <dbReference type="Rhea" id="RHEA:28406"/>
        <dbReference type="ChEBI" id="CHEBI:15377"/>
        <dbReference type="ChEBI" id="CHEBI:15378"/>
        <dbReference type="ChEBI" id="CHEBI:43474"/>
        <dbReference type="ChEBI" id="CHEBI:59884"/>
        <dbReference type="ChEBI" id="CHEBI:61314"/>
        <dbReference type="EC" id="3.6.1.73"/>
    </reaction>
</comment>
<organism evidence="12 13">
    <name type="scientific">Thermoproteota archaeon</name>
    <dbReference type="NCBI Taxonomy" id="2056631"/>
    <lineage>
        <taxon>Archaea</taxon>
        <taxon>Thermoproteota</taxon>
    </lineage>
</organism>
<comment type="similarity">
    <text evidence="10">Belongs to the YjjX NTPase family.</text>
</comment>
<dbReference type="GO" id="GO:0009117">
    <property type="term" value="P:nucleotide metabolic process"/>
    <property type="evidence" value="ECO:0007669"/>
    <property type="project" value="UniProtKB-KW"/>
</dbReference>
<dbReference type="EC" id="3.6.1.73" evidence="10"/>
<comment type="cofactor">
    <cofactor evidence="10">
        <name>Mg(2+)</name>
        <dbReference type="ChEBI" id="CHEBI:18420"/>
    </cofactor>
    <cofactor evidence="10">
        <name>Mn(2+)</name>
        <dbReference type="ChEBI" id="CHEBI:29035"/>
    </cofactor>
    <text evidence="10">Binds 1 divalent metal cation per subunit; can use either Mg(2+) or Mn(2+).</text>
</comment>
<dbReference type="GO" id="GO:0006772">
    <property type="term" value="P:thiamine metabolic process"/>
    <property type="evidence" value="ECO:0007669"/>
    <property type="project" value="TreeGrafter"/>
</dbReference>
<dbReference type="FunFam" id="3.90.950.10:FF:000002">
    <property type="entry name" value="Inosine/xanthosine triphosphatase"/>
    <property type="match status" value="1"/>
</dbReference>
<comment type="caution">
    <text evidence="12">The sequence shown here is derived from an EMBL/GenBank/DDBJ whole genome shotgun (WGS) entry which is preliminary data.</text>
</comment>
<dbReference type="SUPFAM" id="SSF52972">
    <property type="entry name" value="ITPase-like"/>
    <property type="match status" value="1"/>
</dbReference>
<keyword evidence="4 10" id="KW-0378">Hydrolase</keyword>
<dbReference type="GO" id="GO:0000166">
    <property type="term" value="F:nucleotide binding"/>
    <property type="evidence" value="ECO:0007669"/>
    <property type="project" value="UniProtKB-KW"/>
</dbReference>
<evidence type="ECO:0000256" key="7">
    <source>
        <dbReference type="ARBA" id="ARBA00023211"/>
    </source>
</evidence>
<evidence type="ECO:0000256" key="5">
    <source>
        <dbReference type="ARBA" id="ARBA00022842"/>
    </source>
</evidence>
<dbReference type="InterPro" id="IPR050299">
    <property type="entry name" value="YjjX_NTPase"/>
</dbReference>
<keyword evidence="6 10" id="KW-0546">Nucleotide metabolism</keyword>
<dbReference type="Pfam" id="PF01931">
    <property type="entry name" value="NTPase_I-T"/>
    <property type="match status" value="1"/>
</dbReference>
<evidence type="ECO:0000256" key="3">
    <source>
        <dbReference type="ARBA" id="ARBA00022741"/>
    </source>
</evidence>
<comment type="cofactor">
    <cofactor evidence="1">
        <name>Mn(2+)</name>
        <dbReference type="ChEBI" id="CHEBI:29035"/>
    </cofactor>
</comment>
<protein>
    <recommendedName>
        <fullName evidence="10">Probable inosine/xanthosine triphosphatase</fullName>
        <shortName evidence="10">ITPase/XTPase</shortName>
        <ecNumber evidence="10">3.6.1.73</ecNumber>
    </recommendedName>
    <alternativeName>
        <fullName evidence="10">Non-canonical purine NTP phosphatase</fullName>
    </alternativeName>
    <alternativeName>
        <fullName evidence="10">Non-standard purine NTP phosphatase</fullName>
    </alternativeName>
    <alternativeName>
        <fullName evidence="10">Nucleoside-triphosphate phosphatase</fullName>
        <shortName evidence="10">NTPase</shortName>
    </alternativeName>
</protein>
<evidence type="ECO:0000256" key="1">
    <source>
        <dbReference type="ARBA" id="ARBA00001936"/>
    </source>
</evidence>
<dbReference type="InterPro" id="IPR026533">
    <property type="entry name" value="NTPase/PRRC1"/>
</dbReference>
<comment type="caution">
    <text evidence="10">Lacks conserved residue(s) required for the propagation of feature annotation.</text>
</comment>
<evidence type="ECO:0000256" key="2">
    <source>
        <dbReference type="ARBA" id="ARBA00022723"/>
    </source>
</evidence>
<evidence type="ECO:0000256" key="8">
    <source>
        <dbReference type="ARBA" id="ARBA00048174"/>
    </source>
</evidence>
<evidence type="ECO:0000256" key="9">
    <source>
        <dbReference type="ARBA" id="ARBA00048781"/>
    </source>
</evidence>
<reference evidence="12 13" key="1">
    <citation type="submission" date="2018-06" db="EMBL/GenBank/DDBJ databases">
        <title>Extensive metabolic versatility and redundancy in microbially diverse, dynamic hydrothermal sediments.</title>
        <authorList>
            <person name="Dombrowski N."/>
            <person name="Teske A."/>
            <person name="Baker B.J."/>
        </authorList>
    </citation>
    <scope>NUCLEOTIDE SEQUENCE [LARGE SCALE GENOMIC DNA]</scope>
    <source>
        <strain evidence="12">B20_G2</strain>
    </source>
</reference>
<dbReference type="PANTHER" id="PTHR34699:SF2">
    <property type="entry name" value="NON-CANONICAL PURINE NTP PHOSPHATASE_PRRC1 DOMAIN-CONTAINING PROTEIN"/>
    <property type="match status" value="1"/>
</dbReference>
<dbReference type="Gene3D" id="3.90.950.10">
    <property type="match status" value="1"/>
</dbReference>
<evidence type="ECO:0000256" key="10">
    <source>
        <dbReference type="HAMAP-Rule" id="MF_00648"/>
    </source>
</evidence>
<feature type="binding site" evidence="10">
    <location>
        <position position="82"/>
    </location>
    <ligand>
        <name>Mg(2+)</name>
        <dbReference type="ChEBI" id="CHEBI:18420"/>
    </ligand>
</feature>
<evidence type="ECO:0000256" key="4">
    <source>
        <dbReference type="ARBA" id="ARBA00022801"/>
    </source>
</evidence>
<feature type="domain" description="Non-canonical purine NTP phosphatase/PRRC1" evidence="11">
    <location>
        <begin position="23"/>
        <end position="183"/>
    </location>
</feature>
<keyword evidence="2 10" id="KW-0479">Metal-binding</keyword>
<comment type="catalytic activity">
    <reaction evidence="8 10">
        <text>ITP + H2O = IDP + phosphate + H(+)</text>
        <dbReference type="Rhea" id="RHEA:28330"/>
        <dbReference type="ChEBI" id="CHEBI:15377"/>
        <dbReference type="ChEBI" id="CHEBI:15378"/>
        <dbReference type="ChEBI" id="CHEBI:43474"/>
        <dbReference type="ChEBI" id="CHEBI:58280"/>
        <dbReference type="ChEBI" id="CHEBI:61402"/>
        <dbReference type="EC" id="3.6.1.73"/>
    </reaction>
</comment>
<feature type="binding site" evidence="10">
    <location>
        <begin position="24"/>
        <end position="29"/>
    </location>
    <ligand>
        <name>substrate</name>
    </ligand>
</feature>
<dbReference type="InterPro" id="IPR029001">
    <property type="entry name" value="ITPase-like_fam"/>
</dbReference>
<feature type="binding site" evidence="10">
    <location>
        <position position="53"/>
    </location>
    <ligand>
        <name>Mg(2+)</name>
        <dbReference type="ChEBI" id="CHEBI:18420"/>
    </ligand>
</feature>
<sequence>MIVSVLTSSSILRLVAELKIAVGSTNPVKIAATKNVMKKIYGNSVEVVPIKVESGVSHTPIGEEEIVRGAKNRAIRALQAIQADIGVGMEGGIVKKFGEWFLTGWCAVVDRSGKFSLGSSVYMLLPDSVVERVLKGEELGVVFDDITGMHDTKKTIGAIGILTKRLLTRQKAWEDSLIYAMARKISPEFYY</sequence>